<keyword evidence="2" id="KW-0472">Membrane</keyword>
<proteinExistence type="predicted"/>
<dbReference type="AlphaFoldDB" id="A0A1E5XWD7"/>
<keyword evidence="4" id="KW-1185">Reference proteome</keyword>
<evidence type="ECO:0000313" key="4">
    <source>
        <dbReference type="Proteomes" id="UP000095463"/>
    </source>
</evidence>
<feature type="transmembrane region" description="Helical" evidence="2">
    <location>
        <begin position="38"/>
        <end position="55"/>
    </location>
</feature>
<dbReference type="Proteomes" id="UP000095463">
    <property type="component" value="Unassembled WGS sequence"/>
</dbReference>
<dbReference type="EMBL" id="LAJE02000045">
    <property type="protein sequence ID" value="OEO32891.1"/>
    <property type="molecule type" value="Genomic_DNA"/>
</dbReference>
<reference evidence="3 4" key="1">
    <citation type="journal article" date="2015" name="Genome Announc.">
        <title>Genome Assemblies of Three Soil-Associated Devosia species: D. insulae, D. limi, and D. soli.</title>
        <authorList>
            <person name="Hassan Y.I."/>
            <person name="Lepp D."/>
            <person name="Zhou T."/>
        </authorList>
    </citation>
    <scope>NUCLEOTIDE SEQUENCE [LARGE SCALE GENOMIC DNA]</scope>
    <source>
        <strain evidence="3 4">DS-56</strain>
    </source>
</reference>
<evidence type="ECO:0000313" key="3">
    <source>
        <dbReference type="EMBL" id="OEO32891.1"/>
    </source>
</evidence>
<keyword evidence="2" id="KW-1133">Transmembrane helix</keyword>
<feature type="region of interest" description="Disordered" evidence="1">
    <location>
        <begin position="144"/>
        <end position="265"/>
    </location>
</feature>
<accession>A0A1E5XWD7</accession>
<feature type="transmembrane region" description="Helical" evidence="2">
    <location>
        <begin position="275"/>
        <end position="299"/>
    </location>
</feature>
<name>A0A1E5XWD7_9HYPH</name>
<feature type="transmembrane region" description="Helical" evidence="2">
    <location>
        <begin position="62"/>
        <end position="82"/>
    </location>
</feature>
<evidence type="ECO:0000256" key="1">
    <source>
        <dbReference type="SAM" id="MobiDB-lite"/>
    </source>
</evidence>
<sequence length="543" mass="57947">MAGLFVLLAPSALRIDLLSPFLDFWTATSNERLLGTIIWYAIAGAALIGGVLATVTPGFAALLLIGAAAGWLAVAISVPQLFTYHLLAPAGTAGLAALFAFLAGELQVRRRRLARRNRKLAAEAPEEDNSEFEREAALRMDPMLMPRQDAPPPPKRAIPLTLEDVTVTSRPTSMPPRWQDLDAEQPPRRHDPGMWAEARREQLEPETEAARGRVAPEPRAEMWEREPEPRRREPERRERNQGARYEEPEVRRREPEARREPQRQRVAARAERGNAWVAALTAICAVLVIAIIAAGGYLINRDGSLDALFGPSNAPTVVASSEAPATASPETVANAPAATVKLQLPATPATSTNASVAAATSLSGASADTAPTVTALSAPAAATPGVAVAPLESEPTTGPARVAAAAPPETYDDPFAYCRAVGTIDYVDNRYSGPATVTAMTSALLIPASSARDRVRWRCFEGAVLACTSYIGPICDMAPTVQEMREFCERNPNVEQLLAPSGTWACVDGKPQLPANASWPIDSRGFLPQGWIAVSDPGSATAG</sequence>
<comment type="caution">
    <text evidence="3">The sequence shown here is derived from an EMBL/GenBank/DDBJ whole genome shotgun (WGS) entry which is preliminary data.</text>
</comment>
<feature type="compositionally biased region" description="Basic and acidic residues" evidence="1">
    <location>
        <begin position="185"/>
        <end position="265"/>
    </location>
</feature>
<organism evidence="3 4">
    <name type="scientific">Devosia insulae DS-56</name>
    <dbReference type="NCBI Taxonomy" id="1116389"/>
    <lineage>
        <taxon>Bacteria</taxon>
        <taxon>Pseudomonadati</taxon>
        <taxon>Pseudomonadota</taxon>
        <taxon>Alphaproteobacteria</taxon>
        <taxon>Hyphomicrobiales</taxon>
        <taxon>Devosiaceae</taxon>
        <taxon>Devosia</taxon>
    </lineage>
</organism>
<keyword evidence="2" id="KW-0812">Transmembrane</keyword>
<gene>
    <name evidence="3" type="ORF">VW23_009340</name>
</gene>
<protein>
    <submittedName>
        <fullName evidence="3">Uncharacterized protein</fullName>
    </submittedName>
</protein>
<feature type="transmembrane region" description="Helical" evidence="2">
    <location>
        <begin position="88"/>
        <end position="108"/>
    </location>
</feature>
<evidence type="ECO:0000256" key="2">
    <source>
        <dbReference type="SAM" id="Phobius"/>
    </source>
</evidence>